<protein>
    <recommendedName>
        <fullName evidence="3">Ava_C0101 and related proteins</fullName>
    </recommendedName>
</protein>
<sequence length="311" mass="33998">MSDWPSLDFAADRPTIETAHLVLQMVGKLPTRLHPWVNHGWHVALRVTPRGFATRMMPAAKARDFAVEVDMRDGLVRAWCSHGGSWTTDIPGKTIAQLHADMSAMLEEADLPAPLHGAPNEMPDVIPFAADDRPREWDADAATRLHGAFAAADRVFSTFRSRYLGKSSPSHMFWGSFDLAVTRFSGRRAPPHPGGFPNLPDEVTREAYSHEVISAGFWPGGNGVDEAAFYAYAYPSPDDLSEGTIAPAAAYWHKDLGEFVLHYADVAAAGDPEAALMAFLHSSFDAAAARMDWPDDLATLQVSYGEPAQQI</sequence>
<dbReference type="RefSeq" id="WP_197920869.1">
    <property type="nucleotide sequence ID" value="NZ_CAWPTA010000007.1"/>
</dbReference>
<dbReference type="Pfam" id="PF19459">
    <property type="entry name" value="DUF5996"/>
    <property type="match status" value="1"/>
</dbReference>
<name>A0ABS0N2F9_9SPHN</name>
<gene>
    <name evidence="1" type="ORF">I5L03_06095</name>
</gene>
<dbReference type="Proteomes" id="UP000602442">
    <property type="component" value="Unassembled WGS sequence"/>
</dbReference>
<comment type="caution">
    <text evidence="1">The sequence shown here is derived from an EMBL/GenBank/DDBJ whole genome shotgun (WGS) entry which is preliminary data.</text>
</comment>
<proteinExistence type="predicted"/>
<reference evidence="1 2" key="1">
    <citation type="submission" date="2020-11" db="EMBL/GenBank/DDBJ databases">
        <title>Erythrobacter sediminis sp. nov., a marine bacterium from a tidal flat of Garorim Bay.</title>
        <authorList>
            <person name="Kim D."/>
            <person name="Yoo Y."/>
            <person name="Kim J.-J."/>
        </authorList>
    </citation>
    <scope>NUCLEOTIDE SEQUENCE [LARGE SCALE GENOMIC DNA]</scope>
    <source>
        <strain evidence="1 2">JGD-13</strain>
    </source>
</reference>
<evidence type="ECO:0008006" key="3">
    <source>
        <dbReference type="Google" id="ProtNLM"/>
    </source>
</evidence>
<dbReference type="EMBL" id="JAEANY010000002">
    <property type="protein sequence ID" value="MBH5322153.1"/>
    <property type="molecule type" value="Genomic_DNA"/>
</dbReference>
<accession>A0ABS0N2F9</accession>
<keyword evidence="2" id="KW-1185">Reference proteome</keyword>
<evidence type="ECO:0000313" key="2">
    <source>
        <dbReference type="Proteomes" id="UP000602442"/>
    </source>
</evidence>
<dbReference type="InterPro" id="IPR046038">
    <property type="entry name" value="DUF5996"/>
</dbReference>
<organism evidence="1 2">
    <name type="scientific">Aurantiacibacter sediminis</name>
    <dbReference type="NCBI Taxonomy" id="2793064"/>
    <lineage>
        <taxon>Bacteria</taxon>
        <taxon>Pseudomonadati</taxon>
        <taxon>Pseudomonadota</taxon>
        <taxon>Alphaproteobacteria</taxon>
        <taxon>Sphingomonadales</taxon>
        <taxon>Erythrobacteraceae</taxon>
        <taxon>Aurantiacibacter</taxon>
    </lineage>
</organism>
<evidence type="ECO:0000313" key="1">
    <source>
        <dbReference type="EMBL" id="MBH5322153.1"/>
    </source>
</evidence>